<keyword evidence="2" id="KW-1185">Reference proteome</keyword>
<dbReference type="Proteomes" id="UP001374535">
    <property type="component" value="Chromosome 4"/>
</dbReference>
<dbReference type="Pfam" id="PF03140">
    <property type="entry name" value="DUF247"/>
    <property type="match status" value="1"/>
</dbReference>
<protein>
    <submittedName>
        <fullName evidence="1">Uncharacterized protein</fullName>
    </submittedName>
</protein>
<dbReference type="AlphaFoldDB" id="A0AAQ3NW33"/>
<evidence type="ECO:0000313" key="2">
    <source>
        <dbReference type="Proteomes" id="UP001374535"/>
    </source>
</evidence>
<sequence>MEGKSRDVAIEIERLERQWTEMLQNVKLPEMNDIYMQSIYRVPQHIRENNSKAYTPLIVSIGPYHYNSFGAMEELKLKYLMGFLNRTRLPMGEFAVKIKQLEKTIRSCYADTIKCNDDDFLKMILIDAGFIIELFPRCHEYSYWVEKDPLLLKPWMLDYIQDDLLLLENQLPFFVLEQLYNLTGMNEKLLDITFNYFKKESLRIMCPRESPEHFTDFLRSSIISSSKLGLENLEKEKVKHVYSAIQLMEAGLHFQVNPNKSFLDLTYPKHGVLSMPILTIHDSTEVLFRNMMAYEHCHHSSTDIITQYVAFLDFLINTEKDVNVLVEKKIIVNLMGDANAVVTMINNLSSNMAMPYFNSHYFSICNNLNHFYENPLNKYKAIFIHEYFNTPWKIASTVKIAATELLADELTNTSFEYSQRMTTSFECFTKEDSLPVTSSDTPRMTALQGFADESFLSFNSHTEFSKSSEVLSTKE</sequence>
<reference evidence="1 2" key="1">
    <citation type="journal article" date="2023" name="Life. Sci Alliance">
        <title>Evolutionary insights into 3D genome organization and epigenetic landscape of Vigna mungo.</title>
        <authorList>
            <person name="Junaid A."/>
            <person name="Singh B."/>
            <person name="Bhatia S."/>
        </authorList>
    </citation>
    <scope>NUCLEOTIDE SEQUENCE [LARGE SCALE GENOMIC DNA]</scope>
    <source>
        <strain evidence="1">Urdbean</strain>
    </source>
</reference>
<organism evidence="1 2">
    <name type="scientific">Vigna mungo</name>
    <name type="common">Black gram</name>
    <name type="synonym">Phaseolus mungo</name>
    <dbReference type="NCBI Taxonomy" id="3915"/>
    <lineage>
        <taxon>Eukaryota</taxon>
        <taxon>Viridiplantae</taxon>
        <taxon>Streptophyta</taxon>
        <taxon>Embryophyta</taxon>
        <taxon>Tracheophyta</taxon>
        <taxon>Spermatophyta</taxon>
        <taxon>Magnoliopsida</taxon>
        <taxon>eudicotyledons</taxon>
        <taxon>Gunneridae</taxon>
        <taxon>Pentapetalae</taxon>
        <taxon>rosids</taxon>
        <taxon>fabids</taxon>
        <taxon>Fabales</taxon>
        <taxon>Fabaceae</taxon>
        <taxon>Papilionoideae</taxon>
        <taxon>50 kb inversion clade</taxon>
        <taxon>NPAAA clade</taxon>
        <taxon>indigoferoid/millettioid clade</taxon>
        <taxon>Phaseoleae</taxon>
        <taxon>Vigna</taxon>
    </lineage>
</organism>
<name>A0AAQ3NW33_VIGMU</name>
<dbReference type="PANTHER" id="PTHR31170:SF19">
    <property type="match status" value="1"/>
</dbReference>
<dbReference type="PANTHER" id="PTHR31170">
    <property type="entry name" value="BNAC04G53230D PROTEIN"/>
    <property type="match status" value="1"/>
</dbReference>
<dbReference type="EMBL" id="CP144697">
    <property type="protein sequence ID" value="WVZ15862.1"/>
    <property type="molecule type" value="Genomic_DNA"/>
</dbReference>
<accession>A0AAQ3NW33</accession>
<proteinExistence type="predicted"/>
<dbReference type="InterPro" id="IPR004158">
    <property type="entry name" value="DUF247_pln"/>
</dbReference>
<evidence type="ECO:0000313" key="1">
    <source>
        <dbReference type="EMBL" id="WVZ15862.1"/>
    </source>
</evidence>
<gene>
    <name evidence="1" type="ORF">V8G54_013428</name>
</gene>